<comment type="similarity">
    <text evidence="2">Belongs to the eukaryotic RPC7 RNA polymerase subunit family.</text>
</comment>
<reference evidence="5" key="1">
    <citation type="journal article" date="2023" name="Science">
        <title>Genome structures resolve the early diversification of teleost fishes.</title>
        <authorList>
            <person name="Parey E."/>
            <person name="Louis A."/>
            <person name="Montfort J."/>
            <person name="Bouchez O."/>
            <person name="Roques C."/>
            <person name="Iampietro C."/>
            <person name="Lluch J."/>
            <person name="Castinel A."/>
            <person name="Donnadieu C."/>
            <person name="Desvignes T."/>
            <person name="Floi Bucao C."/>
            <person name="Jouanno E."/>
            <person name="Wen M."/>
            <person name="Mejri S."/>
            <person name="Dirks R."/>
            <person name="Jansen H."/>
            <person name="Henkel C."/>
            <person name="Chen W.J."/>
            <person name="Zahm M."/>
            <person name="Cabau C."/>
            <person name="Klopp C."/>
            <person name="Thompson A.W."/>
            <person name="Robinson-Rechavi M."/>
            <person name="Braasch I."/>
            <person name="Lecointre G."/>
            <person name="Bobe J."/>
            <person name="Postlethwait J.H."/>
            <person name="Berthelot C."/>
            <person name="Roest Crollius H."/>
            <person name="Guiguen Y."/>
        </authorList>
    </citation>
    <scope>NUCLEOTIDE SEQUENCE</scope>
    <source>
        <strain evidence="5">NC1722</strain>
    </source>
</reference>
<feature type="compositionally biased region" description="Basic and acidic residues" evidence="4">
    <location>
        <begin position="245"/>
        <end position="265"/>
    </location>
</feature>
<feature type="compositionally biased region" description="Polar residues" evidence="4">
    <location>
        <begin position="199"/>
        <end position="209"/>
    </location>
</feature>
<dbReference type="GO" id="GO:0006383">
    <property type="term" value="P:transcription by RNA polymerase III"/>
    <property type="evidence" value="ECO:0007669"/>
    <property type="project" value="InterPro"/>
</dbReference>
<protein>
    <recommendedName>
        <fullName evidence="7">DNA-directed RNA polymerase III subunit</fullName>
    </recommendedName>
</protein>
<sequence length="324" mass="37076">MATDSLDSYRSVPTVTRARRWKKTSIRVTMFDSLASLISQLRRPEVTAVKKLPVEEKEGEISGETRLIMEAHPPRQLAVDALTVLPPGGESKQSEVFFFLFLGLSAFTMAGRGRGRGRGQLSFNMEAVGIGKGENLPPSTLQPTPLFPPMERKPVPLQTGEEAEYMLALKQELRGAMKSLPFYIRPAAPKKDVERYSDKYQSAEPTDNTIEWDPDWKRLPKELRIRVRKPLKEKAPTVPKRSKQTRVDKEEIIRKLETLEQKEEEVTSDEEEGGKKKQDEEEQDAEEEYDEEEFEEETDYIMSYFDNGEEFGGDSDENMDEAIY</sequence>
<evidence type="ECO:0000256" key="3">
    <source>
        <dbReference type="ARBA" id="ARBA00023242"/>
    </source>
</evidence>
<dbReference type="GO" id="GO:0005666">
    <property type="term" value="C:RNA polymerase III complex"/>
    <property type="evidence" value="ECO:0007669"/>
    <property type="project" value="TreeGrafter"/>
</dbReference>
<organism evidence="5 6">
    <name type="scientific">Aldrovandia affinis</name>
    <dbReference type="NCBI Taxonomy" id="143900"/>
    <lineage>
        <taxon>Eukaryota</taxon>
        <taxon>Metazoa</taxon>
        <taxon>Chordata</taxon>
        <taxon>Craniata</taxon>
        <taxon>Vertebrata</taxon>
        <taxon>Euteleostomi</taxon>
        <taxon>Actinopterygii</taxon>
        <taxon>Neopterygii</taxon>
        <taxon>Teleostei</taxon>
        <taxon>Notacanthiformes</taxon>
        <taxon>Halosauridae</taxon>
        <taxon>Aldrovandia</taxon>
    </lineage>
</organism>
<evidence type="ECO:0000256" key="2">
    <source>
        <dbReference type="ARBA" id="ARBA00008352"/>
    </source>
</evidence>
<evidence type="ECO:0000256" key="1">
    <source>
        <dbReference type="ARBA" id="ARBA00004123"/>
    </source>
</evidence>
<dbReference type="InterPro" id="IPR024661">
    <property type="entry name" value="RNA_pol_III_Rpc31"/>
</dbReference>
<keyword evidence="6" id="KW-1185">Reference proteome</keyword>
<gene>
    <name evidence="5" type="ORF">AAFF_G00427310</name>
</gene>
<feature type="region of interest" description="Disordered" evidence="4">
    <location>
        <begin position="193"/>
        <end position="213"/>
    </location>
</feature>
<accession>A0AAD7S9F3</accession>
<evidence type="ECO:0008006" key="7">
    <source>
        <dbReference type="Google" id="ProtNLM"/>
    </source>
</evidence>
<feature type="compositionally biased region" description="Acidic residues" evidence="4">
    <location>
        <begin position="280"/>
        <end position="299"/>
    </location>
</feature>
<dbReference type="Proteomes" id="UP001221898">
    <property type="component" value="Unassembled WGS sequence"/>
</dbReference>
<evidence type="ECO:0000313" key="5">
    <source>
        <dbReference type="EMBL" id="KAJ8398476.1"/>
    </source>
</evidence>
<feature type="region of interest" description="Disordered" evidence="4">
    <location>
        <begin position="228"/>
        <end position="324"/>
    </location>
</feature>
<dbReference type="PANTHER" id="PTHR15367">
    <property type="entry name" value="DNA-DIRECTED RNA POLYMERASE III"/>
    <property type="match status" value="1"/>
</dbReference>
<dbReference type="EMBL" id="JAINUG010000090">
    <property type="protein sequence ID" value="KAJ8398476.1"/>
    <property type="molecule type" value="Genomic_DNA"/>
</dbReference>
<dbReference type="Pfam" id="PF11705">
    <property type="entry name" value="RNA_pol_3_Rpc31"/>
    <property type="match status" value="1"/>
</dbReference>
<dbReference type="PANTHER" id="PTHR15367:SF4">
    <property type="entry name" value="DNA-DIRECTED RNA POLYMERASE III SUBUNIT RPC7-LIKE"/>
    <property type="match status" value="1"/>
</dbReference>
<comment type="caution">
    <text evidence="5">The sequence shown here is derived from an EMBL/GenBank/DDBJ whole genome shotgun (WGS) entry which is preliminary data.</text>
</comment>
<dbReference type="AlphaFoldDB" id="A0AAD7S9F3"/>
<keyword evidence="3" id="KW-0539">Nucleus</keyword>
<name>A0AAD7S9F3_9TELE</name>
<feature type="compositionally biased region" description="Acidic residues" evidence="4">
    <location>
        <begin position="307"/>
        <end position="324"/>
    </location>
</feature>
<evidence type="ECO:0000256" key="4">
    <source>
        <dbReference type="SAM" id="MobiDB-lite"/>
    </source>
</evidence>
<comment type="subcellular location">
    <subcellularLocation>
        <location evidence="1">Nucleus</location>
    </subcellularLocation>
</comment>
<proteinExistence type="inferred from homology"/>
<evidence type="ECO:0000313" key="6">
    <source>
        <dbReference type="Proteomes" id="UP001221898"/>
    </source>
</evidence>